<evidence type="ECO:0000313" key="1">
    <source>
        <dbReference type="EMBL" id="KHD25217.1"/>
    </source>
</evidence>
<keyword evidence="2" id="KW-1185">Reference proteome</keyword>
<comment type="caution">
    <text evidence="1">The sequence shown here is derived from an EMBL/GenBank/DDBJ whole genome shotgun (WGS) entry which is preliminary data.</text>
</comment>
<name>A0ACC4NXP6_9VIBR</name>
<dbReference type="EMBL" id="JRWR01000005">
    <property type="protein sequence ID" value="KHD25217.1"/>
    <property type="molecule type" value="Genomic_DNA"/>
</dbReference>
<dbReference type="Proteomes" id="UP000030421">
    <property type="component" value="Unassembled WGS sequence"/>
</dbReference>
<evidence type="ECO:0000313" key="2">
    <source>
        <dbReference type="Proteomes" id="UP000030421"/>
    </source>
</evidence>
<accession>A0ACC4NXP6</accession>
<protein>
    <submittedName>
        <fullName evidence="1">HugZ protein</fullName>
    </submittedName>
</protein>
<organism evidence="1 2">
    <name type="scientific">Vibrio caribbeanicus</name>
    <dbReference type="NCBI Taxonomy" id="701175"/>
    <lineage>
        <taxon>Bacteria</taxon>
        <taxon>Pseudomonadati</taxon>
        <taxon>Pseudomonadota</taxon>
        <taxon>Gammaproteobacteria</taxon>
        <taxon>Vibrionales</taxon>
        <taxon>Vibrionaceae</taxon>
        <taxon>Vibrio</taxon>
    </lineage>
</organism>
<proteinExistence type="predicted"/>
<gene>
    <name evidence="1" type="ORF">NM09_09765</name>
</gene>
<sequence length="176" mass="20236">MDKQVQQRRLQGRLEPEIKTFRQQRKTVQIATVDEQGRPNVSYAPYVQNKDGFFVLISKIARHANNLLVNPAASIMLIEDEDNAKHLFARKRLTFDSTATIVERESEQWPVIITQMRERFGDIIDGLSQFQDFILFHFSVDQGLYVKGFGQAYQVSAANTVDIIHLEEGHKELESA</sequence>
<reference evidence="1" key="1">
    <citation type="submission" date="2014-10" db="EMBL/GenBank/DDBJ databases">
        <title>Genome sequencing of Vibrio caribbeanicus T14.</title>
        <authorList>
            <person name="Chan K.-G."/>
            <person name="Mohamad N.I."/>
        </authorList>
    </citation>
    <scope>NUCLEOTIDE SEQUENCE</scope>
    <source>
        <strain evidence="1">T14</strain>
    </source>
</reference>